<gene>
    <name evidence="2" type="ORF">NDU88_006404</name>
</gene>
<organism evidence="2 3">
    <name type="scientific">Pleurodeles waltl</name>
    <name type="common">Iberian ribbed newt</name>
    <dbReference type="NCBI Taxonomy" id="8319"/>
    <lineage>
        <taxon>Eukaryota</taxon>
        <taxon>Metazoa</taxon>
        <taxon>Chordata</taxon>
        <taxon>Craniata</taxon>
        <taxon>Vertebrata</taxon>
        <taxon>Euteleostomi</taxon>
        <taxon>Amphibia</taxon>
        <taxon>Batrachia</taxon>
        <taxon>Caudata</taxon>
        <taxon>Salamandroidea</taxon>
        <taxon>Salamandridae</taxon>
        <taxon>Pleurodelinae</taxon>
        <taxon>Pleurodeles</taxon>
    </lineage>
</organism>
<protein>
    <submittedName>
        <fullName evidence="2">Uncharacterized protein</fullName>
    </submittedName>
</protein>
<evidence type="ECO:0000313" key="2">
    <source>
        <dbReference type="EMBL" id="KAJ1109035.1"/>
    </source>
</evidence>
<evidence type="ECO:0000256" key="1">
    <source>
        <dbReference type="SAM" id="Coils"/>
    </source>
</evidence>
<sequence length="192" mass="21813">MDGLECAAQRVVEGQEPAPGLAAQLFPPNTMSTHLTKKDASLKDLVCKFPAKKGKQYSTALPPRSLMASTSLTDDPLAEELVTCTFLETVFRTLREDTEALKREMASDVKDIKKELGDMGQRMDSLERSVDQREEELNHHRRKLLDLRNKNEDILDCLENLEHRLPCSIVCIKYTVLQADTSKLEEYVMQLF</sequence>
<comment type="caution">
    <text evidence="2">The sequence shown here is derived from an EMBL/GenBank/DDBJ whole genome shotgun (WGS) entry which is preliminary data.</text>
</comment>
<feature type="coiled-coil region" evidence="1">
    <location>
        <begin position="95"/>
        <end position="164"/>
    </location>
</feature>
<proteinExistence type="predicted"/>
<dbReference type="AlphaFoldDB" id="A0AAV7MZ44"/>
<keyword evidence="3" id="KW-1185">Reference proteome</keyword>
<accession>A0AAV7MZ44</accession>
<dbReference type="EMBL" id="JANPWB010000013">
    <property type="protein sequence ID" value="KAJ1109035.1"/>
    <property type="molecule type" value="Genomic_DNA"/>
</dbReference>
<dbReference type="SUPFAM" id="SSF57997">
    <property type="entry name" value="Tropomyosin"/>
    <property type="match status" value="1"/>
</dbReference>
<reference evidence="2" key="1">
    <citation type="journal article" date="2022" name="bioRxiv">
        <title>Sequencing and chromosome-scale assembly of the giantPleurodeles waltlgenome.</title>
        <authorList>
            <person name="Brown T."/>
            <person name="Elewa A."/>
            <person name="Iarovenko S."/>
            <person name="Subramanian E."/>
            <person name="Araus A.J."/>
            <person name="Petzold A."/>
            <person name="Susuki M."/>
            <person name="Suzuki K.-i.T."/>
            <person name="Hayashi T."/>
            <person name="Toyoda A."/>
            <person name="Oliveira C."/>
            <person name="Osipova E."/>
            <person name="Leigh N.D."/>
            <person name="Simon A."/>
            <person name="Yun M.H."/>
        </authorList>
    </citation>
    <scope>NUCLEOTIDE SEQUENCE</scope>
    <source>
        <strain evidence="2">20211129_DDA</strain>
        <tissue evidence="2">Liver</tissue>
    </source>
</reference>
<evidence type="ECO:0000313" key="3">
    <source>
        <dbReference type="Proteomes" id="UP001066276"/>
    </source>
</evidence>
<keyword evidence="1" id="KW-0175">Coiled coil</keyword>
<name>A0AAV7MZ44_PLEWA</name>
<dbReference type="Proteomes" id="UP001066276">
    <property type="component" value="Chromosome 9"/>
</dbReference>